<evidence type="ECO:0000256" key="1">
    <source>
        <dbReference type="SAM" id="MobiDB-lite"/>
    </source>
</evidence>
<keyword evidence="4" id="KW-1185">Reference proteome</keyword>
<feature type="region of interest" description="Disordered" evidence="1">
    <location>
        <begin position="349"/>
        <end position="370"/>
    </location>
</feature>
<organism evidence="3 4">
    <name type="scientific">Helobdella robusta</name>
    <name type="common">Californian leech</name>
    <dbReference type="NCBI Taxonomy" id="6412"/>
    <lineage>
        <taxon>Eukaryota</taxon>
        <taxon>Metazoa</taxon>
        <taxon>Spiralia</taxon>
        <taxon>Lophotrochozoa</taxon>
        <taxon>Annelida</taxon>
        <taxon>Clitellata</taxon>
        <taxon>Hirudinea</taxon>
        <taxon>Rhynchobdellida</taxon>
        <taxon>Glossiphoniidae</taxon>
        <taxon>Helobdella</taxon>
    </lineage>
</organism>
<feature type="compositionally biased region" description="Low complexity" evidence="1">
    <location>
        <begin position="213"/>
        <end position="233"/>
    </location>
</feature>
<feature type="region of interest" description="Disordered" evidence="1">
    <location>
        <begin position="124"/>
        <end position="171"/>
    </location>
</feature>
<evidence type="ECO:0000313" key="4">
    <source>
        <dbReference type="Proteomes" id="UP000015101"/>
    </source>
</evidence>
<evidence type="ECO:0008006" key="5">
    <source>
        <dbReference type="Google" id="ProtNLM"/>
    </source>
</evidence>
<feature type="compositionally biased region" description="Polar residues" evidence="1">
    <location>
        <begin position="126"/>
        <end position="168"/>
    </location>
</feature>
<accession>T1EQ98</accession>
<name>T1EQ98_HELRO</name>
<dbReference type="KEGG" id="hro:HELRODRAFT_160457"/>
<sequence>MWNCINFHSVPPTYQSKHMKPSPTDLMNHHTHLRLPPPHQPINVLHPSLLNLSPFFFPPPNPSSHANNHHSHPNDPVSLATRAMAEMTKRMEDASRLVNAVTNKKIAEQLNTPIGMPFKALKRENPFTSDSNSTHGKSEDTSPLPSKQVSLGTGSQKQTQTDQSQRSSPICMAGVNIKLTNKHEDGKKHDSMEVSIELNGTQYKGFLYPQYQQQHQQNNHQQQHNQQQHHQQQSNFRQSDLNDQQHKQHQPDHAQQQNIMKLMNNNIFFPNTPQHYLQQQQQLSLPGMQRYPPAVQHKQSSPSPTLQTNDDDDNEINSHNMKDTNNNNNNTAENNNILDDNFFTDDYINKNNSNNNNNNKNVMNDISNKE</sequence>
<dbReference type="InParanoid" id="T1EQ98"/>
<dbReference type="Proteomes" id="UP000015101">
    <property type="component" value="Unassembled WGS sequence"/>
</dbReference>
<feature type="compositionally biased region" description="Polar residues" evidence="1">
    <location>
        <begin position="297"/>
        <end position="308"/>
    </location>
</feature>
<feature type="region of interest" description="Disordered" evidence="1">
    <location>
        <begin position="213"/>
        <end position="255"/>
    </location>
</feature>
<feature type="compositionally biased region" description="Low complexity" evidence="1">
    <location>
        <begin position="317"/>
        <end position="337"/>
    </location>
</feature>
<dbReference type="EMBL" id="AMQM01000598">
    <property type="status" value="NOT_ANNOTATED_CDS"/>
    <property type="molecule type" value="Genomic_DNA"/>
</dbReference>
<evidence type="ECO:0000313" key="2">
    <source>
        <dbReference type="EMBL" id="ESO06294.1"/>
    </source>
</evidence>
<feature type="region of interest" description="Disordered" evidence="1">
    <location>
        <begin position="292"/>
        <end position="337"/>
    </location>
</feature>
<dbReference type="AlphaFoldDB" id="T1EQ98"/>
<feature type="compositionally biased region" description="Basic and acidic residues" evidence="1">
    <location>
        <begin position="243"/>
        <end position="252"/>
    </location>
</feature>
<gene>
    <name evidence="3" type="primary">20198748</name>
    <name evidence="2" type="ORF">HELRODRAFT_160457</name>
</gene>
<dbReference type="RefSeq" id="XP_009015662.1">
    <property type="nucleotide sequence ID" value="XM_009017414.1"/>
</dbReference>
<dbReference type="CTD" id="20198748"/>
<dbReference type="EnsemblMetazoa" id="HelroT160457">
    <property type="protein sequence ID" value="HelroP160457"/>
    <property type="gene ID" value="HelroG160457"/>
</dbReference>
<proteinExistence type="predicted"/>
<dbReference type="HOGENOM" id="CLU_748587_0_0_1"/>
<dbReference type="EMBL" id="KB096324">
    <property type="protein sequence ID" value="ESO06294.1"/>
    <property type="molecule type" value="Genomic_DNA"/>
</dbReference>
<reference evidence="3" key="3">
    <citation type="submission" date="2015-06" db="UniProtKB">
        <authorList>
            <consortium name="EnsemblMetazoa"/>
        </authorList>
    </citation>
    <scope>IDENTIFICATION</scope>
</reference>
<reference evidence="2 4" key="2">
    <citation type="journal article" date="2013" name="Nature">
        <title>Insights into bilaterian evolution from three spiralian genomes.</title>
        <authorList>
            <person name="Simakov O."/>
            <person name="Marletaz F."/>
            <person name="Cho S.J."/>
            <person name="Edsinger-Gonzales E."/>
            <person name="Havlak P."/>
            <person name="Hellsten U."/>
            <person name="Kuo D.H."/>
            <person name="Larsson T."/>
            <person name="Lv J."/>
            <person name="Arendt D."/>
            <person name="Savage R."/>
            <person name="Osoegawa K."/>
            <person name="de Jong P."/>
            <person name="Grimwood J."/>
            <person name="Chapman J.A."/>
            <person name="Shapiro H."/>
            <person name="Aerts A."/>
            <person name="Otillar R.P."/>
            <person name="Terry A.Y."/>
            <person name="Boore J.L."/>
            <person name="Grigoriev I.V."/>
            <person name="Lindberg D.R."/>
            <person name="Seaver E.C."/>
            <person name="Weisblat D.A."/>
            <person name="Putnam N.H."/>
            <person name="Rokhsar D.S."/>
        </authorList>
    </citation>
    <scope>NUCLEOTIDE SEQUENCE</scope>
</reference>
<dbReference type="GeneID" id="20198748"/>
<evidence type="ECO:0000313" key="3">
    <source>
        <dbReference type="EnsemblMetazoa" id="HelroP160457"/>
    </source>
</evidence>
<reference evidence="4" key="1">
    <citation type="submission" date="2012-12" db="EMBL/GenBank/DDBJ databases">
        <authorList>
            <person name="Hellsten U."/>
            <person name="Grimwood J."/>
            <person name="Chapman J.A."/>
            <person name="Shapiro H."/>
            <person name="Aerts A."/>
            <person name="Otillar R.P."/>
            <person name="Terry A.Y."/>
            <person name="Boore J.L."/>
            <person name="Simakov O."/>
            <person name="Marletaz F."/>
            <person name="Cho S.-J."/>
            <person name="Edsinger-Gonzales E."/>
            <person name="Havlak P."/>
            <person name="Kuo D.-H."/>
            <person name="Larsson T."/>
            <person name="Lv J."/>
            <person name="Arendt D."/>
            <person name="Savage R."/>
            <person name="Osoegawa K."/>
            <person name="de Jong P."/>
            <person name="Lindberg D.R."/>
            <person name="Seaver E.C."/>
            <person name="Weisblat D.A."/>
            <person name="Putnam N.H."/>
            <person name="Grigoriev I.V."/>
            <person name="Rokhsar D.S."/>
        </authorList>
    </citation>
    <scope>NUCLEOTIDE SEQUENCE</scope>
</reference>
<protein>
    <recommendedName>
        <fullName evidence="5">REKLES domain-containing protein</fullName>
    </recommendedName>
</protein>